<evidence type="ECO:0000256" key="1">
    <source>
        <dbReference type="SAM" id="MobiDB-lite"/>
    </source>
</evidence>
<organism evidence="2 3">
    <name type="scientific">Mesotoga infera</name>
    <dbReference type="NCBI Taxonomy" id="1236046"/>
    <lineage>
        <taxon>Bacteria</taxon>
        <taxon>Thermotogati</taxon>
        <taxon>Thermotogota</taxon>
        <taxon>Thermotogae</taxon>
        <taxon>Kosmotogales</taxon>
        <taxon>Kosmotogaceae</taxon>
        <taxon>Mesotoga</taxon>
    </lineage>
</organism>
<feature type="compositionally biased region" description="Acidic residues" evidence="1">
    <location>
        <begin position="62"/>
        <end position="77"/>
    </location>
</feature>
<name>A0A7Z7LE14_9BACT</name>
<evidence type="ECO:0000313" key="2">
    <source>
        <dbReference type="EMBL" id="SSC11965.1"/>
    </source>
</evidence>
<dbReference type="RefSeq" id="WP_169698387.1">
    <property type="nucleotide sequence ID" value="NZ_LS974202.1"/>
</dbReference>
<feature type="compositionally biased region" description="Basic and acidic residues" evidence="1">
    <location>
        <begin position="16"/>
        <end position="29"/>
    </location>
</feature>
<sequence length="301" mass="34809">MSTEKMKTKQTIQTQEKAKEKGKRDDRSKTLGSLNDYPVDTSEEKEPIDPVDEDSLERPEANDEETALSDPMTSDEDEELFTFEPGDDQYIAQKKVLIEIVRGSRFYCLRRYRWNFSYESYPKDKEERMTFYGEYVKRVATVLENYLNGFYRFEGPSIEGLYGSFAAHTLAGKKRKQEANRTHLKYMLKSHKGEYIRFNCFTLPGRPEKDYYPGLAFIMLRVALGDRNGGENLKKELEEIASNTDGNITRSAGIESIIEKAIGINSRIFSDGFPDEFKTVGSFYGFLLKSDGFMKLFERLR</sequence>
<evidence type="ECO:0000313" key="3">
    <source>
        <dbReference type="Proteomes" id="UP000250796"/>
    </source>
</evidence>
<keyword evidence="3" id="KW-1185">Reference proteome</keyword>
<proteinExistence type="predicted"/>
<dbReference type="AlphaFoldDB" id="A0A7Z7LE14"/>
<dbReference type="KEGG" id="minf:MESINF_0516"/>
<gene>
    <name evidence="2" type="ORF">MESINF_0516</name>
</gene>
<dbReference type="EMBL" id="LS974202">
    <property type="protein sequence ID" value="SSC11965.1"/>
    <property type="molecule type" value="Genomic_DNA"/>
</dbReference>
<accession>A0A7Z7LE14</accession>
<protein>
    <submittedName>
        <fullName evidence="2">Uncharacterized protein</fullName>
    </submittedName>
</protein>
<feature type="region of interest" description="Disordered" evidence="1">
    <location>
        <begin position="1"/>
        <end position="77"/>
    </location>
</feature>
<reference evidence="2 3" key="1">
    <citation type="submission" date="2017-01" db="EMBL/GenBank/DDBJ databases">
        <authorList>
            <person name="Erauso G."/>
        </authorList>
    </citation>
    <scope>NUCLEOTIDE SEQUENCE [LARGE SCALE GENOMIC DNA]</scope>
    <source>
        <strain evidence="2">MESINF1</strain>
    </source>
</reference>
<dbReference type="Proteomes" id="UP000250796">
    <property type="component" value="Chromosome MESINF"/>
</dbReference>